<evidence type="ECO:0000256" key="3">
    <source>
        <dbReference type="ARBA" id="ARBA00022989"/>
    </source>
</evidence>
<gene>
    <name evidence="6" type="ORF">WIS52_09740</name>
</gene>
<dbReference type="Proteomes" id="UP001494902">
    <property type="component" value="Unassembled WGS sequence"/>
</dbReference>
<comment type="caution">
    <text evidence="6">The sequence shown here is derived from an EMBL/GenBank/DDBJ whole genome shotgun (WGS) entry which is preliminary data.</text>
</comment>
<dbReference type="InterPro" id="IPR032808">
    <property type="entry name" value="DoxX"/>
</dbReference>
<proteinExistence type="predicted"/>
<evidence type="ECO:0000313" key="6">
    <source>
        <dbReference type="EMBL" id="MEQ3550752.1"/>
    </source>
</evidence>
<evidence type="ECO:0000313" key="7">
    <source>
        <dbReference type="Proteomes" id="UP001494902"/>
    </source>
</evidence>
<feature type="transmembrane region" description="Helical" evidence="5">
    <location>
        <begin position="12"/>
        <end position="32"/>
    </location>
</feature>
<comment type="subcellular location">
    <subcellularLocation>
        <location evidence="1">Membrane</location>
        <topology evidence="1">Multi-pass membrane protein</topology>
    </subcellularLocation>
</comment>
<feature type="transmembrane region" description="Helical" evidence="5">
    <location>
        <begin position="109"/>
        <end position="130"/>
    </location>
</feature>
<dbReference type="Pfam" id="PF07681">
    <property type="entry name" value="DoxX"/>
    <property type="match status" value="1"/>
</dbReference>
<evidence type="ECO:0000256" key="1">
    <source>
        <dbReference type="ARBA" id="ARBA00004141"/>
    </source>
</evidence>
<protein>
    <submittedName>
        <fullName evidence="6">DoxX family protein</fullName>
    </submittedName>
</protein>
<dbReference type="EMBL" id="JBEDNQ010000003">
    <property type="protein sequence ID" value="MEQ3550752.1"/>
    <property type="molecule type" value="Genomic_DNA"/>
</dbReference>
<evidence type="ECO:0000256" key="5">
    <source>
        <dbReference type="SAM" id="Phobius"/>
    </source>
</evidence>
<name>A0ABV1K8D4_9PSEU</name>
<organism evidence="6 7">
    <name type="scientific">Pseudonocardia nematodicida</name>
    <dbReference type="NCBI Taxonomy" id="1206997"/>
    <lineage>
        <taxon>Bacteria</taxon>
        <taxon>Bacillati</taxon>
        <taxon>Actinomycetota</taxon>
        <taxon>Actinomycetes</taxon>
        <taxon>Pseudonocardiales</taxon>
        <taxon>Pseudonocardiaceae</taxon>
        <taxon>Pseudonocardia</taxon>
    </lineage>
</organism>
<evidence type="ECO:0000256" key="4">
    <source>
        <dbReference type="ARBA" id="ARBA00023136"/>
    </source>
</evidence>
<evidence type="ECO:0000256" key="2">
    <source>
        <dbReference type="ARBA" id="ARBA00022692"/>
    </source>
</evidence>
<sequence length="141" mass="14175">MSILRTGAHPRVPVIASLVRIITGVLFVYFGIPKFTDHAGWVAGFGTFGLPESSLLVYATGAVEVLGGIALAVAAGGAVGTRIVAGVLALTMVGATVFGGLVGGSTESLVLAPALLLACGVVAWTTAGPAQRSTQRRRSIS</sequence>
<keyword evidence="7" id="KW-1185">Reference proteome</keyword>
<keyword evidence="3 5" id="KW-1133">Transmembrane helix</keyword>
<reference evidence="6 7" key="1">
    <citation type="submission" date="2024-03" db="EMBL/GenBank/DDBJ databases">
        <title>Draft genome sequence of Pseudonocardia nematodicida JCM 31783.</title>
        <authorList>
            <person name="Butdee W."/>
            <person name="Duangmal K."/>
        </authorList>
    </citation>
    <scope>NUCLEOTIDE SEQUENCE [LARGE SCALE GENOMIC DNA]</scope>
    <source>
        <strain evidence="6 7">JCM 31783</strain>
    </source>
</reference>
<accession>A0ABV1K8D4</accession>
<feature type="transmembrane region" description="Helical" evidence="5">
    <location>
        <begin position="83"/>
        <end position="103"/>
    </location>
</feature>
<keyword evidence="4 5" id="KW-0472">Membrane</keyword>
<dbReference type="RefSeq" id="WP_349297804.1">
    <property type="nucleotide sequence ID" value="NZ_JBEDNQ010000003.1"/>
</dbReference>
<feature type="transmembrane region" description="Helical" evidence="5">
    <location>
        <begin position="55"/>
        <end position="76"/>
    </location>
</feature>
<keyword evidence="2 5" id="KW-0812">Transmembrane</keyword>